<keyword evidence="2 5" id="KW-0689">Ribosomal protein</keyword>
<dbReference type="GeneID" id="36832516"/>
<dbReference type="SUPFAM" id="SSF48662">
    <property type="entry name" value="Ribosomal protein L39e"/>
    <property type="match status" value="1"/>
</dbReference>
<keyword evidence="3 5" id="KW-0687">Ribonucleoprotein</keyword>
<dbReference type="Pfam" id="PF00832">
    <property type="entry name" value="Ribosomal_L39"/>
    <property type="match status" value="1"/>
</dbReference>
<dbReference type="GO" id="GO:0006412">
    <property type="term" value="P:translation"/>
    <property type="evidence" value="ECO:0007669"/>
    <property type="project" value="UniProtKB-UniRule"/>
</dbReference>
<dbReference type="FunFam" id="1.10.1620.10:FF:000001">
    <property type="entry name" value="60S ribosomal protein-like L39"/>
    <property type="match status" value="1"/>
</dbReference>
<evidence type="ECO:0000256" key="1">
    <source>
        <dbReference type="ARBA" id="ARBA00009339"/>
    </source>
</evidence>
<dbReference type="EMBL" id="CP029289">
    <property type="protein sequence ID" value="AWR94905.1"/>
    <property type="molecule type" value="Genomic_DNA"/>
</dbReference>
<organism evidence="6 7">
    <name type="scientific">Acidianus brierleyi</name>
    <dbReference type="NCBI Taxonomy" id="41673"/>
    <lineage>
        <taxon>Archaea</taxon>
        <taxon>Thermoproteota</taxon>
        <taxon>Thermoprotei</taxon>
        <taxon>Sulfolobales</taxon>
        <taxon>Sulfolobaceae</taxon>
        <taxon>Acidianus</taxon>
    </lineage>
</organism>
<reference evidence="6 7" key="1">
    <citation type="submission" date="2018-05" db="EMBL/GenBank/DDBJ databases">
        <title>Complete Genome Sequences of Extremely Thermoacidophilic, Metal-Mobilizing Type-Strain Members of the Archaeal Family Sulfolobaceae: Acidianus brierleyi DSM-1651T, Acidianus sulfidivorans DSM-18786T, Metallosphaera hakonensis DSM-7519T, and Metallosphaera prunae DSM-10039T.</title>
        <authorList>
            <person name="Counts J.A."/>
            <person name="Kelly R.M."/>
        </authorList>
    </citation>
    <scope>NUCLEOTIDE SEQUENCE [LARGE SCALE GENOMIC DNA]</scope>
    <source>
        <strain evidence="6 7">DSM 1651</strain>
    </source>
</reference>
<dbReference type="HAMAP" id="MF_00629">
    <property type="entry name" value="Ribosomal_eL39"/>
    <property type="match status" value="1"/>
</dbReference>
<comment type="similarity">
    <text evidence="1 5">Belongs to the eukaryotic ribosomal protein eL39 family.</text>
</comment>
<dbReference type="GO" id="GO:0005840">
    <property type="term" value="C:ribosome"/>
    <property type="evidence" value="ECO:0007669"/>
    <property type="project" value="UniProtKB-KW"/>
</dbReference>
<dbReference type="NCBIfam" id="NF002316">
    <property type="entry name" value="PRK01242.1"/>
    <property type="match status" value="1"/>
</dbReference>
<evidence type="ECO:0000256" key="4">
    <source>
        <dbReference type="ARBA" id="ARBA00035234"/>
    </source>
</evidence>
<evidence type="ECO:0000256" key="5">
    <source>
        <dbReference type="HAMAP-Rule" id="MF_00629"/>
    </source>
</evidence>
<sequence>MSRNKPAGKKSRLGRALKSNSAIPAWIILRTNGKVKINPLRRDWRKNDLKV</sequence>
<accession>A0A2U9IG21</accession>
<evidence type="ECO:0000313" key="6">
    <source>
        <dbReference type="EMBL" id="AWR94905.1"/>
    </source>
</evidence>
<keyword evidence="7" id="KW-1185">Reference proteome</keyword>
<dbReference type="RefSeq" id="WP_110270786.1">
    <property type="nucleotide sequence ID" value="NZ_CP029289.2"/>
</dbReference>
<dbReference type="AlphaFoldDB" id="A0A2U9IG21"/>
<dbReference type="Gene3D" id="1.10.1620.10">
    <property type="entry name" value="Ribosomal protein L39e"/>
    <property type="match status" value="1"/>
</dbReference>
<dbReference type="InterPro" id="IPR023626">
    <property type="entry name" value="Ribosomal_eL39_dom_sf"/>
</dbReference>
<dbReference type="OrthoDB" id="65887at2157"/>
<dbReference type="GO" id="GO:0003735">
    <property type="term" value="F:structural constituent of ribosome"/>
    <property type="evidence" value="ECO:0007669"/>
    <property type="project" value="InterPro"/>
</dbReference>
<dbReference type="Proteomes" id="UP000248044">
    <property type="component" value="Chromosome"/>
</dbReference>
<dbReference type="InterPro" id="IPR000077">
    <property type="entry name" value="Ribosomal_eL39"/>
</dbReference>
<name>A0A2U9IG21_9CREN</name>
<dbReference type="KEGG" id="abri:DFR85_10130"/>
<evidence type="ECO:0000256" key="3">
    <source>
        <dbReference type="ARBA" id="ARBA00023274"/>
    </source>
</evidence>
<proteinExistence type="inferred from homology"/>
<evidence type="ECO:0000256" key="2">
    <source>
        <dbReference type="ARBA" id="ARBA00022980"/>
    </source>
</evidence>
<gene>
    <name evidence="5" type="primary">rpl39e</name>
    <name evidence="6" type="ORF">DFR85_10130</name>
</gene>
<protein>
    <recommendedName>
        <fullName evidence="4 5">Large ribosomal subunit protein eL39</fullName>
    </recommendedName>
</protein>
<evidence type="ECO:0000313" key="7">
    <source>
        <dbReference type="Proteomes" id="UP000248044"/>
    </source>
</evidence>
<dbReference type="GO" id="GO:1990904">
    <property type="term" value="C:ribonucleoprotein complex"/>
    <property type="evidence" value="ECO:0007669"/>
    <property type="project" value="UniProtKB-KW"/>
</dbReference>